<reference evidence="3" key="1">
    <citation type="submission" date="2020-03" db="EMBL/GenBank/DDBJ databases">
        <title>Complete genome sequence of sulfur-oxidizing bacterium skT11.</title>
        <authorList>
            <person name="Kanda M."/>
            <person name="Kojima H."/>
            <person name="Fukui M."/>
        </authorList>
    </citation>
    <scope>NUCLEOTIDE SEQUENCE [LARGE SCALE GENOMIC DNA]</scope>
    <source>
        <strain evidence="3">skT11</strain>
    </source>
</reference>
<accession>A0A6F8V978</accession>
<dbReference type="KEGG" id="slac:SKTS_11000"/>
<evidence type="ECO:0000313" key="3">
    <source>
        <dbReference type="Proteomes" id="UP000502260"/>
    </source>
</evidence>
<proteinExistence type="predicted"/>
<dbReference type="AlphaFoldDB" id="A0A6F8V978"/>
<dbReference type="Proteomes" id="UP000502260">
    <property type="component" value="Chromosome"/>
</dbReference>
<organism evidence="2 3">
    <name type="scientific">Sulfurimicrobium lacus</name>
    <dbReference type="NCBI Taxonomy" id="2715678"/>
    <lineage>
        <taxon>Bacteria</taxon>
        <taxon>Pseudomonadati</taxon>
        <taxon>Pseudomonadota</taxon>
        <taxon>Betaproteobacteria</taxon>
        <taxon>Nitrosomonadales</taxon>
        <taxon>Sulfuricellaceae</taxon>
        <taxon>Sulfurimicrobium</taxon>
    </lineage>
</organism>
<gene>
    <name evidence="2" type="ORF">SKTS_11000</name>
</gene>
<keyword evidence="3" id="KW-1185">Reference proteome</keyword>
<evidence type="ECO:0000313" key="2">
    <source>
        <dbReference type="EMBL" id="BCB26214.1"/>
    </source>
</evidence>
<feature type="chain" id="PRO_5026334578" description="DUF4399 domain-containing protein" evidence="1">
    <location>
        <begin position="24"/>
        <end position="114"/>
    </location>
</feature>
<keyword evidence="1" id="KW-0732">Signal</keyword>
<sequence length="114" mass="12501">MRIPAFALIPLLLISLSGQSVWADEAYARIKFPSDGAKLDAMAQNRIDYEVNPGPRGDHIHLYVDNHEAAILRKLVGSHQLDTMAPGPHTLCIKVVNKAHVPIGVEQCVKVVVE</sequence>
<evidence type="ECO:0000256" key="1">
    <source>
        <dbReference type="SAM" id="SignalP"/>
    </source>
</evidence>
<name>A0A6F8V978_9PROT</name>
<evidence type="ECO:0008006" key="4">
    <source>
        <dbReference type="Google" id="ProtNLM"/>
    </source>
</evidence>
<dbReference type="EMBL" id="AP022853">
    <property type="protein sequence ID" value="BCB26214.1"/>
    <property type="molecule type" value="Genomic_DNA"/>
</dbReference>
<protein>
    <recommendedName>
        <fullName evidence="4">DUF4399 domain-containing protein</fullName>
    </recommendedName>
</protein>
<feature type="signal peptide" evidence="1">
    <location>
        <begin position="1"/>
        <end position="23"/>
    </location>
</feature>